<sequence>MLWPFFLSYNVTERYRQSFIVKRERNGPRDYSSMNERSLPILEFDNWGIKPLHAVKLDGKAMLKVNGSLLQKDTFSKKRKKEDTERDAVTSPRLGSWRNADSFGSREQFIVRVNSVEILREYSNLKRLGLGLSHCAAVNCWEV</sequence>
<proteinExistence type="predicted"/>
<dbReference type="Proteomes" id="UP000247409">
    <property type="component" value="Unassembled WGS sequence"/>
</dbReference>
<evidence type="ECO:0000313" key="2">
    <source>
        <dbReference type="Proteomes" id="UP000247409"/>
    </source>
</evidence>
<dbReference type="EMBL" id="NBIV01000142">
    <property type="protein sequence ID" value="PXF42983.1"/>
    <property type="molecule type" value="Genomic_DNA"/>
</dbReference>
<dbReference type="AlphaFoldDB" id="A0A2V3ILQ0"/>
<comment type="caution">
    <text evidence="1">The sequence shown here is derived from an EMBL/GenBank/DDBJ whole genome shotgun (WGS) entry which is preliminary data.</text>
</comment>
<reference evidence="1 2" key="1">
    <citation type="journal article" date="2018" name="Mol. Biol. Evol.">
        <title>Analysis of the draft genome of the red seaweed Gracilariopsis chorda provides insights into genome size evolution in Rhodophyta.</title>
        <authorList>
            <person name="Lee J."/>
            <person name="Yang E.C."/>
            <person name="Graf L."/>
            <person name="Yang J.H."/>
            <person name="Qiu H."/>
            <person name="Zel Zion U."/>
            <person name="Chan C.X."/>
            <person name="Stephens T.G."/>
            <person name="Weber A.P.M."/>
            <person name="Boo G.H."/>
            <person name="Boo S.M."/>
            <person name="Kim K.M."/>
            <person name="Shin Y."/>
            <person name="Jung M."/>
            <person name="Lee S.J."/>
            <person name="Yim H.S."/>
            <person name="Lee J.H."/>
            <person name="Bhattacharya D."/>
            <person name="Yoon H.S."/>
        </authorList>
    </citation>
    <scope>NUCLEOTIDE SEQUENCE [LARGE SCALE GENOMIC DNA]</scope>
    <source>
        <strain evidence="1 2">SKKU-2015</strain>
        <tissue evidence="1">Whole body</tissue>
    </source>
</reference>
<gene>
    <name evidence="1" type="ORF">BWQ96_07287</name>
</gene>
<organism evidence="1 2">
    <name type="scientific">Gracilariopsis chorda</name>
    <dbReference type="NCBI Taxonomy" id="448386"/>
    <lineage>
        <taxon>Eukaryota</taxon>
        <taxon>Rhodophyta</taxon>
        <taxon>Florideophyceae</taxon>
        <taxon>Rhodymeniophycidae</taxon>
        <taxon>Gracilariales</taxon>
        <taxon>Gracilariaceae</taxon>
        <taxon>Gracilariopsis</taxon>
    </lineage>
</organism>
<evidence type="ECO:0000313" key="1">
    <source>
        <dbReference type="EMBL" id="PXF42983.1"/>
    </source>
</evidence>
<name>A0A2V3ILQ0_9FLOR</name>
<protein>
    <submittedName>
        <fullName evidence="1">Uncharacterized protein</fullName>
    </submittedName>
</protein>
<accession>A0A2V3ILQ0</accession>
<keyword evidence="2" id="KW-1185">Reference proteome</keyword>